<organism evidence="4 5">
    <name type="scientific">Rubripirellula reticaptiva</name>
    <dbReference type="NCBI Taxonomy" id="2528013"/>
    <lineage>
        <taxon>Bacteria</taxon>
        <taxon>Pseudomonadati</taxon>
        <taxon>Planctomycetota</taxon>
        <taxon>Planctomycetia</taxon>
        <taxon>Pirellulales</taxon>
        <taxon>Pirellulaceae</taxon>
        <taxon>Rubripirellula</taxon>
    </lineage>
</organism>
<comment type="caution">
    <text evidence="4">The sequence shown here is derived from an EMBL/GenBank/DDBJ whole genome shotgun (WGS) entry which is preliminary data.</text>
</comment>
<dbReference type="PANTHER" id="PTHR38340:SF1">
    <property type="entry name" value="S-LAYER PROTEIN"/>
    <property type="match status" value="1"/>
</dbReference>
<comment type="subcellular location">
    <subcellularLocation>
        <location evidence="1">Secreted</location>
    </subcellularLocation>
</comment>
<dbReference type="InterPro" id="IPR001343">
    <property type="entry name" value="Hemolysn_Ca-bd"/>
</dbReference>
<dbReference type="GO" id="GO:0005576">
    <property type="term" value="C:extracellular region"/>
    <property type="evidence" value="ECO:0007669"/>
    <property type="project" value="UniProtKB-SubCell"/>
</dbReference>
<keyword evidence="5" id="KW-1185">Reference proteome</keyword>
<proteinExistence type="predicted"/>
<keyword evidence="2" id="KW-0964">Secreted</keyword>
<sequence precursor="true">MTKKFFFGCWGLLFGLIWQSVLSAQQIQNDVEIRNEVLYVDTDWTHDLVMFSIDPSYPNHLTIHIAQFEELARMGIAMTVEGALEYADESDIVRKRLDQFDRVEVRVLEGDDVVIVHPNVAVPFMILGGPGSDRLGGGSGDDTILGHDQGVSLNPTDAGNDTLFGEAGNDLLFGGPLDDFIDGGADNDHIFGGQGDDQLFGRSGKDYLFGENGDDYIDGEMDGDEDVLIGGNGRDYFVAMRVVMMSEEVTKTIRNKEVTRKRKWTETLEEDIIADFDWESGDQAPAVNVE</sequence>
<dbReference type="InterPro" id="IPR018511">
    <property type="entry name" value="Hemolysin-typ_Ca-bd_CS"/>
</dbReference>
<evidence type="ECO:0000256" key="1">
    <source>
        <dbReference type="ARBA" id="ARBA00004613"/>
    </source>
</evidence>
<dbReference type="SUPFAM" id="SSF51120">
    <property type="entry name" value="beta-Roll"/>
    <property type="match status" value="1"/>
</dbReference>
<dbReference type="InterPro" id="IPR011049">
    <property type="entry name" value="Serralysin-like_metalloprot_C"/>
</dbReference>
<dbReference type="Proteomes" id="UP000317977">
    <property type="component" value="Unassembled WGS sequence"/>
</dbReference>
<protein>
    <submittedName>
        <fullName evidence="4">RTX-I toxin determinant A from serotypes 1/9</fullName>
    </submittedName>
</protein>
<gene>
    <name evidence="4" type="primary">apxIA</name>
    <name evidence="4" type="ORF">Poly59_53660</name>
</gene>
<dbReference type="Pfam" id="PF00353">
    <property type="entry name" value="HemolysinCabind"/>
    <property type="match status" value="2"/>
</dbReference>
<dbReference type="PANTHER" id="PTHR38340">
    <property type="entry name" value="S-LAYER PROTEIN"/>
    <property type="match status" value="1"/>
</dbReference>
<evidence type="ECO:0000313" key="5">
    <source>
        <dbReference type="Proteomes" id="UP000317977"/>
    </source>
</evidence>
<dbReference type="GO" id="GO:0005509">
    <property type="term" value="F:calcium ion binding"/>
    <property type="evidence" value="ECO:0007669"/>
    <property type="project" value="InterPro"/>
</dbReference>
<accession>A0A5C6E9P9</accession>
<dbReference type="PROSITE" id="PS00330">
    <property type="entry name" value="HEMOLYSIN_CALCIUM"/>
    <property type="match status" value="1"/>
</dbReference>
<feature type="signal peptide" evidence="3">
    <location>
        <begin position="1"/>
        <end position="24"/>
    </location>
</feature>
<keyword evidence="3" id="KW-0732">Signal</keyword>
<dbReference type="InterPro" id="IPR050557">
    <property type="entry name" value="RTX_toxin/Mannuronan_C5-epim"/>
</dbReference>
<evidence type="ECO:0000256" key="3">
    <source>
        <dbReference type="SAM" id="SignalP"/>
    </source>
</evidence>
<dbReference type="RefSeq" id="WP_186776518.1">
    <property type="nucleotide sequence ID" value="NZ_SJPX01000006.1"/>
</dbReference>
<evidence type="ECO:0000256" key="2">
    <source>
        <dbReference type="ARBA" id="ARBA00022525"/>
    </source>
</evidence>
<dbReference type="AlphaFoldDB" id="A0A5C6E9P9"/>
<name>A0A5C6E9P9_9BACT</name>
<reference evidence="4 5" key="1">
    <citation type="submission" date="2019-02" db="EMBL/GenBank/DDBJ databases">
        <title>Deep-cultivation of Planctomycetes and their phenomic and genomic characterization uncovers novel biology.</title>
        <authorList>
            <person name="Wiegand S."/>
            <person name="Jogler M."/>
            <person name="Boedeker C."/>
            <person name="Pinto D."/>
            <person name="Vollmers J."/>
            <person name="Rivas-Marin E."/>
            <person name="Kohn T."/>
            <person name="Peeters S.H."/>
            <person name="Heuer A."/>
            <person name="Rast P."/>
            <person name="Oberbeckmann S."/>
            <person name="Bunk B."/>
            <person name="Jeske O."/>
            <person name="Meyerdierks A."/>
            <person name="Storesund J.E."/>
            <person name="Kallscheuer N."/>
            <person name="Luecker S."/>
            <person name="Lage O.M."/>
            <person name="Pohl T."/>
            <person name="Merkel B.J."/>
            <person name="Hornburger P."/>
            <person name="Mueller R.-W."/>
            <person name="Bruemmer F."/>
            <person name="Labrenz M."/>
            <person name="Spormann A.M."/>
            <person name="Op Den Camp H."/>
            <person name="Overmann J."/>
            <person name="Amann R."/>
            <person name="Jetten M.S.M."/>
            <person name="Mascher T."/>
            <person name="Medema M.H."/>
            <person name="Devos D.P."/>
            <person name="Kaster A.-K."/>
            <person name="Ovreas L."/>
            <person name="Rohde M."/>
            <person name="Galperin M.Y."/>
            <person name="Jogler C."/>
        </authorList>
    </citation>
    <scope>NUCLEOTIDE SEQUENCE [LARGE SCALE GENOMIC DNA]</scope>
    <source>
        <strain evidence="4 5">Poly59</strain>
    </source>
</reference>
<dbReference type="PRINTS" id="PR00313">
    <property type="entry name" value="CABNDNGRPT"/>
</dbReference>
<dbReference type="Gene3D" id="2.150.10.10">
    <property type="entry name" value="Serralysin-like metalloprotease, C-terminal"/>
    <property type="match status" value="2"/>
</dbReference>
<evidence type="ECO:0000313" key="4">
    <source>
        <dbReference type="EMBL" id="TWU46423.1"/>
    </source>
</evidence>
<feature type="chain" id="PRO_5023098321" evidence="3">
    <location>
        <begin position="25"/>
        <end position="290"/>
    </location>
</feature>
<dbReference type="EMBL" id="SJPX01000006">
    <property type="protein sequence ID" value="TWU46423.1"/>
    <property type="molecule type" value="Genomic_DNA"/>
</dbReference>